<dbReference type="PROSITE" id="PS00631">
    <property type="entry name" value="CYTOSOL_AP"/>
    <property type="match status" value="1"/>
</dbReference>
<dbReference type="InterPro" id="IPR000819">
    <property type="entry name" value="Peptidase_M17_C"/>
</dbReference>
<dbReference type="OrthoDB" id="9809354at2"/>
<dbReference type="NCBIfam" id="NF002073">
    <property type="entry name" value="PRK00913.1-2"/>
    <property type="match status" value="1"/>
</dbReference>
<dbReference type="NCBIfam" id="NF002074">
    <property type="entry name" value="PRK00913.1-4"/>
    <property type="match status" value="1"/>
</dbReference>
<feature type="binding site" evidence="8">
    <location>
        <position position="356"/>
    </location>
    <ligand>
        <name>Mn(2+)</name>
        <dbReference type="ChEBI" id="CHEBI:29035"/>
        <label>2</label>
    </ligand>
</feature>
<feature type="binding site" evidence="8">
    <location>
        <position position="272"/>
    </location>
    <ligand>
        <name>Mn(2+)</name>
        <dbReference type="ChEBI" id="CHEBI:29035"/>
        <label>2</label>
    </ligand>
</feature>
<name>A0A095Z7G0_9BURK</name>
<dbReference type="InterPro" id="IPR011356">
    <property type="entry name" value="Leucine_aapep/pepB"/>
</dbReference>
<accession>A0A095Z7G0</accession>
<reference evidence="10 11" key="1">
    <citation type="submission" date="2014-07" db="EMBL/GenBank/DDBJ databases">
        <authorList>
            <person name="McCorrison J."/>
            <person name="Sanka R."/>
            <person name="Torralba M."/>
            <person name="Gillis M."/>
            <person name="Haft D.H."/>
            <person name="Methe B."/>
            <person name="Sutton G."/>
            <person name="Nelson K.E."/>
        </authorList>
    </citation>
    <scope>NUCLEOTIDE SEQUENCE [LARGE SCALE GENOMIC DNA]</scope>
    <source>
        <strain evidence="10 11">DNF00040</strain>
    </source>
</reference>
<evidence type="ECO:0000313" key="11">
    <source>
        <dbReference type="Proteomes" id="UP000029629"/>
    </source>
</evidence>
<dbReference type="Proteomes" id="UP000029629">
    <property type="component" value="Unassembled WGS sequence"/>
</dbReference>
<dbReference type="EC" id="3.4.11.1" evidence="8"/>
<feature type="active site" evidence="8">
    <location>
        <position position="358"/>
    </location>
</feature>
<dbReference type="Gene3D" id="3.40.220.10">
    <property type="entry name" value="Leucine Aminopeptidase, subunit E, domain 1"/>
    <property type="match status" value="1"/>
</dbReference>
<dbReference type="PANTHER" id="PTHR11963:SF23">
    <property type="entry name" value="CYTOSOL AMINOPEPTIDASE"/>
    <property type="match status" value="1"/>
</dbReference>
<evidence type="ECO:0000313" key="10">
    <source>
        <dbReference type="EMBL" id="KGF30665.1"/>
    </source>
</evidence>
<protein>
    <recommendedName>
        <fullName evidence="8">Probable cytosol aminopeptidase</fullName>
        <ecNumber evidence="8">3.4.11.1</ecNumber>
    </recommendedName>
    <alternativeName>
        <fullName evidence="8">Leucine aminopeptidase</fullName>
        <shortName evidence="8">LAP</shortName>
        <ecNumber evidence="8">3.4.11.10</ecNumber>
    </alternativeName>
    <alternativeName>
        <fullName evidence="8">Leucyl aminopeptidase</fullName>
    </alternativeName>
</protein>
<dbReference type="Pfam" id="PF02789">
    <property type="entry name" value="Peptidase_M17_N"/>
    <property type="match status" value="1"/>
</dbReference>
<evidence type="ECO:0000256" key="4">
    <source>
        <dbReference type="ARBA" id="ARBA00022438"/>
    </source>
</evidence>
<feature type="domain" description="Cytosol aminopeptidase" evidence="9">
    <location>
        <begin position="352"/>
        <end position="359"/>
    </location>
</feature>
<dbReference type="EC" id="3.4.11.10" evidence="8"/>
<feature type="active site" evidence="8">
    <location>
        <position position="284"/>
    </location>
</feature>
<dbReference type="GO" id="GO:0005737">
    <property type="term" value="C:cytoplasm"/>
    <property type="evidence" value="ECO:0007669"/>
    <property type="project" value="UniProtKB-SubCell"/>
</dbReference>
<sequence>MEFKVQQAKSFEEIKTEALIVGVYQEQALGLAAEAINKASKNAIAPLLKKEFKATLGSSLVLRHLKGVEAERIVLIGLGKKEDYNAKALIKAHETLAKLCNELSLEKVTNTLLLEKVTTLPLAKALRLATRTLENAQYSYTTTLGKENKKNQDKPTLEQLVFLLDDKHDKAMDKAIAEGQAIARGMALTRELGNLPGNIATPSYLGEQAKTLAKKYQSLSVQVLEKKQIEALNMGAFLSVAAGSDEPPRFIILHHKPKKETSTKAPIVFVGKGVTFDTGGISLKPGASMDEMKWDMCGAATVLGLFKFIAEIELEREVVGLIPATENMPSGHATKPGDVVTSMSGQTIEILNTDAEGRLILCDALSYAERFEPAAVIDIATLTGACVIALGKVNSGLFANHEELSAALQQAGKDACDTAWPMPLDEEYQQQLKSDFADMQNIGGRDAGAITAACFLARFTKKYPWAHLDIAGTAWDKGGAAKGSTGRPVPLLAQYLLDNH</sequence>
<feature type="binding site" evidence="8">
    <location>
        <position position="354"/>
    </location>
    <ligand>
        <name>Mn(2+)</name>
        <dbReference type="ChEBI" id="CHEBI:29035"/>
        <label>1</label>
    </ligand>
</feature>
<comment type="subcellular location">
    <subcellularLocation>
        <location evidence="8">Cytoplasm</location>
    </subcellularLocation>
</comment>
<gene>
    <name evidence="8" type="primary">pepA</name>
    <name evidence="10" type="ORF">HMPREF2130_05885</name>
</gene>
<dbReference type="eggNOG" id="COG0260">
    <property type="taxonomic scope" value="Bacteria"/>
</dbReference>
<dbReference type="GO" id="GO:0030145">
    <property type="term" value="F:manganese ion binding"/>
    <property type="evidence" value="ECO:0007669"/>
    <property type="project" value="UniProtKB-UniRule"/>
</dbReference>
<comment type="catalytic activity">
    <reaction evidence="1 8">
        <text>Release of an N-terminal amino acid, Xaa-|-Yaa-, in which Xaa is preferably Leu, but may be other amino acids including Pro although not Arg or Lys, and Yaa may be Pro. Amino acid amides and methyl esters are also readily hydrolyzed, but rates on arylamides are exceedingly low.</text>
        <dbReference type="EC" id="3.4.11.1"/>
    </reaction>
</comment>
<feature type="binding site" evidence="8">
    <location>
        <position position="356"/>
    </location>
    <ligand>
        <name>Mn(2+)</name>
        <dbReference type="ChEBI" id="CHEBI:29035"/>
        <label>1</label>
    </ligand>
</feature>
<dbReference type="SUPFAM" id="SSF53187">
    <property type="entry name" value="Zn-dependent exopeptidases"/>
    <property type="match status" value="1"/>
</dbReference>
<comment type="cofactor">
    <cofactor evidence="8">
        <name>Mn(2+)</name>
        <dbReference type="ChEBI" id="CHEBI:29035"/>
    </cofactor>
    <text evidence="8">Binds 2 manganese ions per subunit.</text>
</comment>
<evidence type="ECO:0000256" key="6">
    <source>
        <dbReference type="ARBA" id="ARBA00022801"/>
    </source>
</evidence>
<dbReference type="EMBL" id="JRNI01000021">
    <property type="protein sequence ID" value="KGF30665.1"/>
    <property type="molecule type" value="Genomic_DNA"/>
</dbReference>
<proteinExistence type="inferred from homology"/>
<comment type="function">
    <text evidence="8">Presumably involved in the processing and regular turnover of intracellular proteins. Catalyzes the removal of unsubstituted N-terminal amino acids from various peptides.</text>
</comment>
<dbReference type="InterPro" id="IPR043472">
    <property type="entry name" value="Macro_dom-like"/>
</dbReference>
<dbReference type="InterPro" id="IPR008283">
    <property type="entry name" value="Peptidase_M17_N"/>
</dbReference>
<dbReference type="GO" id="GO:0006508">
    <property type="term" value="P:proteolysis"/>
    <property type="evidence" value="ECO:0007669"/>
    <property type="project" value="UniProtKB-KW"/>
</dbReference>
<dbReference type="InterPro" id="IPR023042">
    <property type="entry name" value="Peptidase_M17_leu_NH2_pept"/>
</dbReference>
<comment type="similarity">
    <text evidence="3 8">Belongs to the peptidase M17 family.</text>
</comment>
<dbReference type="PRINTS" id="PR00481">
    <property type="entry name" value="LAMNOPPTDASE"/>
</dbReference>
<evidence type="ECO:0000256" key="2">
    <source>
        <dbReference type="ARBA" id="ARBA00000967"/>
    </source>
</evidence>
<keyword evidence="8" id="KW-0479">Metal-binding</keyword>
<dbReference type="Gene3D" id="3.40.630.10">
    <property type="entry name" value="Zn peptidases"/>
    <property type="match status" value="1"/>
</dbReference>
<keyword evidence="5 8" id="KW-0645">Protease</keyword>
<keyword evidence="8" id="KW-0963">Cytoplasm</keyword>
<dbReference type="Pfam" id="PF00883">
    <property type="entry name" value="Peptidase_M17"/>
    <property type="match status" value="1"/>
</dbReference>
<dbReference type="HAMAP" id="MF_00181">
    <property type="entry name" value="Cytosol_peptidase_M17"/>
    <property type="match status" value="1"/>
</dbReference>
<dbReference type="NCBIfam" id="NF002077">
    <property type="entry name" value="PRK00913.2-4"/>
    <property type="match status" value="1"/>
</dbReference>
<keyword evidence="4 8" id="KW-0031">Aminopeptidase</keyword>
<dbReference type="GO" id="GO:0070006">
    <property type="term" value="F:metalloaminopeptidase activity"/>
    <property type="evidence" value="ECO:0007669"/>
    <property type="project" value="InterPro"/>
</dbReference>
<dbReference type="SUPFAM" id="SSF52949">
    <property type="entry name" value="Macro domain-like"/>
    <property type="match status" value="1"/>
</dbReference>
<evidence type="ECO:0000256" key="3">
    <source>
        <dbReference type="ARBA" id="ARBA00009528"/>
    </source>
</evidence>
<feature type="binding site" evidence="8">
    <location>
        <position position="295"/>
    </location>
    <ligand>
        <name>Mn(2+)</name>
        <dbReference type="ChEBI" id="CHEBI:29035"/>
        <label>2</label>
    </ligand>
</feature>
<evidence type="ECO:0000256" key="8">
    <source>
        <dbReference type="HAMAP-Rule" id="MF_00181"/>
    </source>
</evidence>
<dbReference type="PANTHER" id="PTHR11963">
    <property type="entry name" value="LEUCINE AMINOPEPTIDASE-RELATED"/>
    <property type="match status" value="1"/>
</dbReference>
<organism evidence="10 11">
    <name type="scientific">Oligella urethralis DNF00040</name>
    <dbReference type="NCBI Taxonomy" id="1401065"/>
    <lineage>
        <taxon>Bacteria</taxon>
        <taxon>Pseudomonadati</taxon>
        <taxon>Pseudomonadota</taxon>
        <taxon>Betaproteobacteria</taxon>
        <taxon>Burkholderiales</taxon>
        <taxon>Alcaligenaceae</taxon>
        <taxon>Oligella</taxon>
    </lineage>
</organism>
<comment type="catalytic activity">
    <reaction evidence="2 8">
        <text>Release of an N-terminal amino acid, preferentially leucine, but not glutamic or aspartic acids.</text>
        <dbReference type="EC" id="3.4.11.10"/>
    </reaction>
</comment>
<feature type="binding site" evidence="8">
    <location>
        <position position="277"/>
    </location>
    <ligand>
        <name>Mn(2+)</name>
        <dbReference type="ChEBI" id="CHEBI:29035"/>
        <label>2</label>
    </ligand>
</feature>
<evidence type="ECO:0000256" key="1">
    <source>
        <dbReference type="ARBA" id="ARBA00000135"/>
    </source>
</evidence>
<evidence type="ECO:0000259" key="9">
    <source>
        <dbReference type="PROSITE" id="PS00631"/>
    </source>
</evidence>
<keyword evidence="11" id="KW-1185">Reference proteome</keyword>
<dbReference type="RefSeq" id="WP_036559014.1">
    <property type="nucleotide sequence ID" value="NZ_JRNI01000021.1"/>
</dbReference>
<keyword evidence="6 8" id="KW-0378">Hydrolase</keyword>
<comment type="caution">
    <text evidence="10">The sequence shown here is derived from an EMBL/GenBank/DDBJ whole genome shotgun (WGS) entry which is preliminary data.</text>
</comment>
<keyword evidence="7 8" id="KW-0464">Manganese</keyword>
<dbReference type="AlphaFoldDB" id="A0A095Z7G0"/>
<dbReference type="CDD" id="cd00433">
    <property type="entry name" value="Peptidase_M17"/>
    <property type="match status" value="1"/>
</dbReference>
<evidence type="ECO:0000256" key="7">
    <source>
        <dbReference type="ARBA" id="ARBA00023211"/>
    </source>
</evidence>
<feature type="binding site" evidence="8">
    <location>
        <position position="277"/>
    </location>
    <ligand>
        <name>Mn(2+)</name>
        <dbReference type="ChEBI" id="CHEBI:29035"/>
        <label>1</label>
    </ligand>
</feature>
<evidence type="ECO:0000256" key="5">
    <source>
        <dbReference type="ARBA" id="ARBA00022670"/>
    </source>
</evidence>